<keyword evidence="12 17" id="KW-0472">Membrane</keyword>
<comment type="caution">
    <text evidence="15">Lacks conserved residue(s) required for the propagation of feature annotation.</text>
</comment>
<feature type="domain" description="EGF-like" evidence="20">
    <location>
        <begin position="843"/>
        <end position="881"/>
    </location>
</feature>
<dbReference type="GO" id="GO:0008076">
    <property type="term" value="C:voltage-gated potassium channel complex"/>
    <property type="evidence" value="ECO:0007669"/>
    <property type="project" value="Ensembl"/>
</dbReference>
<dbReference type="PROSITE" id="PS01286">
    <property type="entry name" value="FA58C_2"/>
    <property type="match status" value="1"/>
</dbReference>
<organism evidence="22 23">
    <name type="scientific">Anolis carolinensis</name>
    <name type="common">Green anole</name>
    <name type="synonym">American chameleon</name>
    <dbReference type="NCBI Taxonomy" id="28377"/>
    <lineage>
        <taxon>Eukaryota</taxon>
        <taxon>Metazoa</taxon>
        <taxon>Chordata</taxon>
        <taxon>Craniata</taxon>
        <taxon>Vertebrata</taxon>
        <taxon>Euteleostomi</taxon>
        <taxon>Lepidosauria</taxon>
        <taxon>Squamata</taxon>
        <taxon>Bifurcata</taxon>
        <taxon>Unidentata</taxon>
        <taxon>Episquamata</taxon>
        <taxon>Toxicofera</taxon>
        <taxon>Iguania</taxon>
        <taxon>Dactyloidae</taxon>
        <taxon>Anolis</taxon>
    </lineage>
</organism>
<dbReference type="NCBIfam" id="NF040941">
    <property type="entry name" value="GGGWT_bact"/>
    <property type="match status" value="1"/>
</dbReference>
<dbReference type="GO" id="GO:0021794">
    <property type="term" value="P:thalamus development"/>
    <property type="evidence" value="ECO:0007669"/>
    <property type="project" value="Ensembl"/>
</dbReference>
<feature type="domain" description="F5/8 type C" evidence="18">
    <location>
        <begin position="1"/>
        <end position="67"/>
    </location>
</feature>
<dbReference type="SUPFAM" id="SSF56496">
    <property type="entry name" value="Fibrinogen C-terminal domain-like"/>
    <property type="match status" value="1"/>
</dbReference>
<gene>
    <name evidence="22" type="primary">CNTNAP2</name>
</gene>
<dbReference type="Pfam" id="PF02210">
    <property type="entry name" value="Laminin_G_2"/>
    <property type="match status" value="4"/>
</dbReference>
<evidence type="ECO:0000256" key="2">
    <source>
        <dbReference type="ARBA" id="ARBA00004479"/>
    </source>
</evidence>
<protein>
    <submittedName>
        <fullName evidence="22">Contactin associated protein 2</fullName>
    </submittedName>
</protein>
<evidence type="ECO:0000259" key="21">
    <source>
        <dbReference type="PROSITE" id="PS51406"/>
    </source>
</evidence>
<evidence type="ECO:0000256" key="11">
    <source>
        <dbReference type="ARBA" id="ARBA00022989"/>
    </source>
</evidence>
<keyword evidence="9" id="KW-0130">Cell adhesion</keyword>
<dbReference type="SMART" id="SM00181">
    <property type="entry name" value="EGF"/>
    <property type="match status" value="2"/>
</dbReference>
<dbReference type="GO" id="GO:0019899">
    <property type="term" value="F:enzyme binding"/>
    <property type="evidence" value="ECO:0007669"/>
    <property type="project" value="Ensembl"/>
</dbReference>
<dbReference type="Proteomes" id="UP000001646">
    <property type="component" value="Chromosome 6"/>
</dbReference>
<evidence type="ECO:0000256" key="13">
    <source>
        <dbReference type="ARBA" id="ARBA00023157"/>
    </source>
</evidence>
<feature type="domain" description="Fibrinogen C-terminal" evidence="21">
    <location>
        <begin position="469"/>
        <end position="527"/>
    </location>
</feature>
<dbReference type="CDD" id="cd00110">
    <property type="entry name" value="LamG"/>
    <property type="match status" value="4"/>
</dbReference>
<dbReference type="GO" id="GO:0005794">
    <property type="term" value="C:Golgi apparatus"/>
    <property type="evidence" value="ECO:0007669"/>
    <property type="project" value="Ensembl"/>
</dbReference>
<dbReference type="PROSITE" id="PS51406">
    <property type="entry name" value="FIBRINOGEN_C_2"/>
    <property type="match status" value="1"/>
</dbReference>
<reference evidence="22" key="3">
    <citation type="submission" date="2025-09" db="UniProtKB">
        <authorList>
            <consortium name="Ensembl"/>
        </authorList>
    </citation>
    <scope>IDENTIFICATION</scope>
</reference>
<evidence type="ECO:0000256" key="10">
    <source>
        <dbReference type="ARBA" id="ARBA00022949"/>
    </source>
</evidence>
<reference evidence="22" key="2">
    <citation type="submission" date="2025-08" db="UniProtKB">
        <authorList>
            <consortium name="Ensembl"/>
        </authorList>
    </citation>
    <scope>IDENTIFICATION</scope>
</reference>
<dbReference type="InterPro" id="IPR001791">
    <property type="entry name" value="Laminin_G"/>
</dbReference>
<evidence type="ECO:0000256" key="8">
    <source>
        <dbReference type="ARBA" id="ARBA00022737"/>
    </source>
</evidence>
<evidence type="ECO:0000256" key="17">
    <source>
        <dbReference type="SAM" id="Phobius"/>
    </source>
</evidence>
<accession>G1KP51</accession>
<dbReference type="PANTHER" id="PTHR15036:SF33">
    <property type="entry name" value="CONTACTIN-ASSOCIATED PROTEIN-LIKE 2"/>
    <property type="match status" value="1"/>
</dbReference>
<evidence type="ECO:0000256" key="16">
    <source>
        <dbReference type="PROSITE-ProRule" id="PRU00122"/>
    </source>
</evidence>
<evidence type="ECO:0000259" key="18">
    <source>
        <dbReference type="PROSITE" id="PS50022"/>
    </source>
</evidence>
<dbReference type="STRING" id="28377.ENSACAP00000013475"/>
<keyword evidence="6 17" id="KW-0812">Transmembrane</keyword>
<dbReference type="InParanoid" id="G1KP51"/>
<keyword evidence="11 17" id="KW-1133">Transmembrane helix</keyword>
<dbReference type="GO" id="GO:0035176">
    <property type="term" value="P:social behavior"/>
    <property type="evidence" value="ECO:0007669"/>
    <property type="project" value="Ensembl"/>
</dbReference>
<dbReference type="InterPro" id="IPR000742">
    <property type="entry name" value="EGF"/>
</dbReference>
<dbReference type="CDD" id="cd00054">
    <property type="entry name" value="EGF_CA"/>
    <property type="match status" value="2"/>
</dbReference>
<comment type="similarity">
    <text evidence="3">Belongs to the neurexin family.</text>
</comment>
<dbReference type="PROSITE" id="PS50026">
    <property type="entry name" value="EGF_3"/>
    <property type="match status" value="2"/>
</dbReference>
<name>G1KP51_ANOCA</name>
<dbReference type="Gene3D" id="2.60.120.260">
    <property type="entry name" value="Galactose-binding domain-like"/>
    <property type="match status" value="1"/>
</dbReference>
<evidence type="ECO:0000256" key="1">
    <source>
        <dbReference type="ARBA" id="ARBA00004403"/>
    </source>
</evidence>
<keyword evidence="8" id="KW-0677">Repeat</keyword>
<evidence type="ECO:0000313" key="22">
    <source>
        <dbReference type="Ensembl" id="ENSACAP00000013475.3"/>
    </source>
</evidence>
<dbReference type="SUPFAM" id="SSF57196">
    <property type="entry name" value="EGF/Laminin"/>
    <property type="match status" value="1"/>
</dbReference>
<dbReference type="GO" id="GO:0021987">
    <property type="term" value="P:cerebral cortex development"/>
    <property type="evidence" value="ECO:0007669"/>
    <property type="project" value="Ensembl"/>
</dbReference>
<dbReference type="PROSITE" id="PS50022">
    <property type="entry name" value="FA58C_3"/>
    <property type="match status" value="1"/>
</dbReference>
<dbReference type="Pfam" id="PF00754">
    <property type="entry name" value="F5_F8_type_C"/>
    <property type="match status" value="1"/>
</dbReference>
<evidence type="ECO:0000259" key="20">
    <source>
        <dbReference type="PROSITE" id="PS50026"/>
    </source>
</evidence>
<dbReference type="GeneTree" id="ENSGT00940000154516"/>
<keyword evidence="14" id="KW-0325">Glycoprotein</keyword>
<dbReference type="GO" id="GO:0005769">
    <property type="term" value="C:early endosome"/>
    <property type="evidence" value="ECO:0007669"/>
    <property type="project" value="Ensembl"/>
</dbReference>
<keyword evidence="4 15" id="KW-0245">EGF-like domain</keyword>
<dbReference type="GO" id="GO:0021761">
    <property type="term" value="P:limbic system development"/>
    <property type="evidence" value="ECO:0007669"/>
    <property type="project" value="Ensembl"/>
</dbReference>
<dbReference type="FunFam" id="2.10.25.10:FF:000015">
    <property type="entry name" value="neurexin-1 isoform X1"/>
    <property type="match status" value="1"/>
</dbReference>
<dbReference type="InterPro" id="IPR036056">
    <property type="entry name" value="Fibrinogen-like_C"/>
</dbReference>
<dbReference type="SMART" id="SM00294">
    <property type="entry name" value="4.1m"/>
    <property type="match status" value="1"/>
</dbReference>
<dbReference type="InterPro" id="IPR000421">
    <property type="entry name" value="FA58C"/>
</dbReference>
<proteinExistence type="inferred from homology"/>
<feature type="disulfide bond" evidence="16">
    <location>
        <begin position="815"/>
        <end position="842"/>
    </location>
</feature>
<evidence type="ECO:0000256" key="7">
    <source>
        <dbReference type="ARBA" id="ARBA00022729"/>
    </source>
</evidence>
<feature type="domain" description="Laminin G" evidence="19">
    <location>
        <begin position="904"/>
        <end position="1096"/>
    </location>
</feature>
<keyword evidence="23" id="KW-1185">Reference proteome</keyword>
<evidence type="ECO:0000256" key="14">
    <source>
        <dbReference type="ARBA" id="ARBA00023180"/>
    </source>
</evidence>
<dbReference type="Ensembl" id="ENSACAT00000013753.4">
    <property type="protein sequence ID" value="ENSACAP00000013475.3"/>
    <property type="gene ID" value="ENSACAG00000013647.4"/>
</dbReference>
<feature type="domain" description="Laminin G" evidence="19">
    <location>
        <begin position="73"/>
        <end position="256"/>
    </location>
</feature>
<keyword evidence="5" id="KW-0597">Phosphoprotein</keyword>
<dbReference type="Bgee" id="ENSACAG00000013647">
    <property type="expression patterns" value="Expressed in testis and 5 other cell types or tissues"/>
</dbReference>
<dbReference type="GO" id="GO:0030673">
    <property type="term" value="C:axolemma"/>
    <property type="evidence" value="ECO:0007669"/>
    <property type="project" value="Ensembl"/>
</dbReference>
<dbReference type="GO" id="GO:0033010">
    <property type="term" value="C:paranodal junction"/>
    <property type="evidence" value="ECO:0007669"/>
    <property type="project" value="UniProtKB-SubCell"/>
</dbReference>
<dbReference type="Gene3D" id="2.60.120.200">
    <property type="match status" value="4"/>
</dbReference>
<feature type="transmembrane region" description="Helical" evidence="17">
    <location>
        <begin position="1137"/>
        <end position="1158"/>
    </location>
</feature>
<dbReference type="SUPFAM" id="SSF49899">
    <property type="entry name" value="Concanavalin A-like lectins/glucanases"/>
    <property type="match status" value="4"/>
</dbReference>
<dbReference type="GO" id="GO:0071625">
    <property type="term" value="P:vocalization behavior"/>
    <property type="evidence" value="ECO:0007669"/>
    <property type="project" value="Ensembl"/>
</dbReference>
<evidence type="ECO:0000256" key="15">
    <source>
        <dbReference type="PROSITE-ProRule" id="PRU00076"/>
    </source>
</evidence>
<keyword evidence="7" id="KW-0732">Signal</keyword>
<dbReference type="Gene3D" id="2.10.25.10">
    <property type="entry name" value="Laminin"/>
    <property type="match status" value="1"/>
</dbReference>
<feature type="domain" description="Laminin G" evidence="19">
    <location>
        <begin position="261"/>
        <end position="431"/>
    </location>
</feature>
<dbReference type="GO" id="GO:0009986">
    <property type="term" value="C:cell surface"/>
    <property type="evidence" value="ECO:0007669"/>
    <property type="project" value="Ensembl"/>
</dbReference>
<dbReference type="InterPro" id="IPR002181">
    <property type="entry name" value="Fibrinogen_a/b/g_C_dom"/>
</dbReference>
<dbReference type="InterPro" id="IPR050372">
    <property type="entry name" value="Neurexin-related_CASP"/>
</dbReference>
<evidence type="ECO:0000256" key="6">
    <source>
        <dbReference type="ARBA" id="ARBA00022692"/>
    </source>
</evidence>
<dbReference type="InterPro" id="IPR013320">
    <property type="entry name" value="ConA-like_dom_sf"/>
</dbReference>
<keyword evidence="10" id="KW-0965">Cell junction</keyword>
<dbReference type="FunFam" id="2.60.120.1000:FF:000005">
    <property type="entry name" value="Contactin associated protein-like 2"/>
    <property type="match status" value="1"/>
</dbReference>
<feature type="domain" description="EGF-like" evidence="20">
    <location>
        <begin position="433"/>
        <end position="470"/>
    </location>
</feature>
<feature type="domain" description="Laminin G" evidence="19">
    <location>
        <begin position="678"/>
        <end position="842"/>
    </location>
</feature>
<keyword evidence="13 16" id="KW-1015">Disulfide bond</keyword>
<dbReference type="GO" id="GO:0042297">
    <property type="term" value="P:vocal learning"/>
    <property type="evidence" value="ECO:0007669"/>
    <property type="project" value="Ensembl"/>
</dbReference>
<dbReference type="Gene3D" id="2.60.120.1000">
    <property type="match status" value="1"/>
</dbReference>
<dbReference type="SMART" id="SM00282">
    <property type="entry name" value="LamG"/>
    <property type="match status" value="4"/>
</dbReference>
<dbReference type="PANTHER" id="PTHR15036">
    <property type="entry name" value="PIKACHURIN-LIKE PROTEIN"/>
    <property type="match status" value="1"/>
</dbReference>
<dbReference type="AlphaFoldDB" id="G1KP51"/>
<dbReference type="HOGENOM" id="CLU_003504_1_0_1"/>
<evidence type="ECO:0000256" key="5">
    <source>
        <dbReference type="ARBA" id="ARBA00022553"/>
    </source>
</evidence>
<dbReference type="GO" id="GO:1903598">
    <property type="term" value="P:positive regulation of gap junction assembly"/>
    <property type="evidence" value="ECO:0007669"/>
    <property type="project" value="Ensembl"/>
</dbReference>
<dbReference type="GO" id="GO:0021756">
    <property type="term" value="P:striatum development"/>
    <property type="evidence" value="ECO:0007669"/>
    <property type="project" value="Ensembl"/>
</dbReference>
<evidence type="ECO:0000256" key="12">
    <source>
        <dbReference type="ARBA" id="ARBA00023136"/>
    </source>
</evidence>
<evidence type="ECO:0000256" key="3">
    <source>
        <dbReference type="ARBA" id="ARBA00010241"/>
    </source>
</evidence>
<comment type="subcellular location">
    <subcellularLocation>
        <location evidence="1">Cell junction</location>
        <location evidence="1">Paranodal septate junction</location>
    </subcellularLocation>
    <subcellularLocation>
        <location evidence="2">Membrane</location>
        <topology evidence="2">Single-pass type I membrane protein</topology>
    </subcellularLocation>
</comment>
<sequence length="1206" mass="133976">MLYSDTGRNWKPYHQDGNVWAFPGNINSDSVVRHDLQHPVIARYVRVLPLDWSEEGQIGLRIEVYGCPYWADVINFDGQGVLPYRFGHKKKTLKTLKDVIALKFKTSESEGVIFHGEGQQGDYITLELKRAKLVLNLNLGSNQYGSIYGHTSVTTGSLLDDHHWHSVVIERHGRNINLTLDRHLQHFRINGEFDYLDLDYEITFGGMPSSGKPSSNSRKNFKGCMESIIYNTNNITDMARRKKLEFSSAGNLSFSCVEPHTVPVFFNATSFLELPGRPNQDVFSVNFQFRTWNPDGLLLFSNIAEGRGAVQIDLIEGKVSVHINVNVTVDKRNQIDISSGAGLNDGQWHEVRFLAKENFAVLTIDGDEASSVRSISPLKLLTGEKYVFGGFVQQSFQGCMQLIHVDDQLMDLHAVEQGKLGSFANASIDMCAIIDRCIPNHCEHGGKCTQTWDNFSCNCDGTGYTGATCHNSIYELSCEAYKHLGKATGSYWIDPDGSGALGPLKVYCEMTEDKVWTTVHHDLQERFSVVSNRPEKHALIQLNYSATADQISAITGSAEYCEQFISYSCKLSRLLNTPEGNPYTWWIGRANEKHYYWGGSGPGIQKCACGIERNCTDSRYYCNCDADSKQERKDSGLLSYKEHLPVIQVTVGDIGRPGSDAKLTVGPLRCHGDQNYWNAASFITPSSYLHFSTFQGETSADISFYFKTSASDGVFLENLGNTDFIKLELKSATDVSFSFDVGNGPVEIVVRSFSPLNDDQWHRVTAERNVKEASLQVDQLPKEIRKAPSEGHTRLELYSQLYVGAAGGQKGFLGCIRSLRMNGLTLDLEERAKVTPGVKSGCSGHCTSFGMYCKNGGKCVEKYNGYSCDCSNTAYDGPYCKKDVGAFFEEGMWLRYNFTNAGNNVKDSGSRTLLSSKDPENTISDLSLKKEELSFSFSTNKAPCILLYISSFSQDYMAVLVNPSENLQIRYNIGGTKEPYNIIVDHRNVSNGQPHNVNITRIGKELTLQLDHYPPVVYTLPGPSSLQFSSLKSLFLGKVIELGKVDQEIRKYNTPGFSGCLSRVQFNQIAPLKSALRKTNISSHIHTEGELVESNCGANPQTIQPMSSATDPWHSNSGSDLPYNGQVIGGGVNRNSAIIGGVIAVVIFTILCTLVFLIRYMFRHKGTYHTNEAKGADSAESADAAIMNNDPNFTETIDESKKEWLI</sequence>
<dbReference type="GO" id="GO:0008283">
    <property type="term" value="P:cell population proliferation"/>
    <property type="evidence" value="ECO:0007669"/>
    <property type="project" value="Ensembl"/>
</dbReference>
<evidence type="ECO:0000259" key="19">
    <source>
        <dbReference type="PROSITE" id="PS50025"/>
    </source>
</evidence>
<dbReference type="InterPro" id="IPR003585">
    <property type="entry name" value="Neurexin-like"/>
</dbReference>
<dbReference type="FunFam" id="2.60.120.200:FF:000026">
    <property type="entry name" value="contactin-associated protein-like 4 isoform X1"/>
    <property type="match status" value="1"/>
</dbReference>
<dbReference type="GO" id="GO:0030534">
    <property type="term" value="P:adult behavior"/>
    <property type="evidence" value="ECO:0007669"/>
    <property type="project" value="Ensembl"/>
</dbReference>
<evidence type="ECO:0000256" key="4">
    <source>
        <dbReference type="ARBA" id="ARBA00022536"/>
    </source>
</evidence>
<evidence type="ECO:0000313" key="23">
    <source>
        <dbReference type="Proteomes" id="UP000001646"/>
    </source>
</evidence>
<evidence type="ECO:0000256" key="9">
    <source>
        <dbReference type="ARBA" id="ARBA00022889"/>
    </source>
</evidence>
<dbReference type="eggNOG" id="KOG3516">
    <property type="taxonomic scope" value="Eukaryota"/>
</dbReference>
<reference evidence="22 23" key="1">
    <citation type="submission" date="2009-12" db="EMBL/GenBank/DDBJ databases">
        <title>The Genome Sequence of Anolis carolinensis (Green Anole Lizard).</title>
        <authorList>
            <consortium name="The Genome Sequencing Platform"/>
            <person name="Di Palma F."/>
            <person name="Alfoldi J."/>
            <person name="Heiman D."/>
            <person name="Young S."/>
            <person name="Grabherr M."/>
            <person name="Johnson J."/>
            <person name="Lander E.S."/>
            <person name="Lindblad-Toh K."/>
        </authorList>
    </citation>
    <scope>NUCLEOTIDE SEQUENCE [LARGE SCALE GENOMIC DNA]</scope>
    <source>
        <strain evidence="22 23">JBL SC #1</strain>
    </source>
</reference>
<dbReference type="GO" id="GO:0007155">
    <property type="term" value="P:cell adhesion"/>
    <property type="evidence" value="ECO:0007669"/>
    <property type="project" value="UniProtKB-KW"/>
</dbReference>
<dbReference type="PROSITE" id="PS50025">
    <property type="entry name" value="LAM_G_DOMAIN"/>
    <property type="match status" value="4"/>
</dbReference>